<reference evidence="1" key="1">
    <citation type="submission" date="2018-06" db="EMBL/GenBank/DDBJ databases">
        <authorList>
            <person name="Zhirakovskaya E."/>
        </authorList>
    </citation>
    <scope>NUCLEOTIDE SEQUENCE</scope>
</reference>
<evidence type="ECO:0000313" key="1">
    <source>
        <dbReference type="EMBL" id="VAW55950.1"/>
    </source>
</evidence>
<evidence type="ECO:0008006" key="2">
    <source>
        <dbReference type="Google" id="ProtNLM"/>
    </source>
</evidence>
<name>A0A3B0WTU9_9ZZZZ</name>
<dbReference type="EMBL" id="UOFF01000147">
    <property type="protein sequence ID" value="VAW55950.1"/>
    <property type="molecule type" value="Genomic_DNA"/>
</dbReference>
<proteinExistence type="predicted"/>
<dbReference type="AlphaFoldDB" id="A0A3B0WTU9"/>
<sequence>MAAEYNHIKTLIDKLESLPQERLEEVENFIDFLNQRGRDRQLTRDAAHVAKQNFATIWDNSDDSVYDKL</sequence>
<gene>
    <name evidence="1" type="ORF">MNBD_GAMMA07-2222</name>
</gene>
<organism evidence="1">
    <name type="scientific">hydrothermal vent metagenome</name>
    <dbReference type="NCBI Taxonomy" id="652676"/>
    <lineage>
        <taxon>unclassified sequences</taxon>
        <taxon>metagenomes</taxon>
        <taxon>ecological metagenomes</taxon>
    </lineage>
</organism>
<accession>A0A3B0WTU9</accession>
<protein>
    <recommendedName>
        <fullName evidence="2">DUF2281 domain-containing protein</fullName>
    </recommendedName>
</protein>